<keyword evidence="2" id="KW-0560">Oxidoreductase</keyword>
<dbReference type="Pfam" id="PF02780">
    <property type="entry name" value="Transketolase_C"/>
    <property type="match status" value="1"/>
</dbReference>
<keyword evidence="6" id="KW-1185">Reference proteome</keyword>
<dbReference type="InterPro" id="IPR009014">
    <property type="entry name" value="Transketo_C/PFOR_II"/>
</dbReference>
<evidence type="ECO:0000256" key="3">
    <source>
        <dbReference type="ARBA" id="ARBA00023052"/>
    </source>
</evidence>
<dbReference type="Proteomes" id="UP000460221">
    <property type="component" value="Unassembled WGS sequence"/>
</dbReference>
<dbReference type="InterPro" id="IPR029061">
    <property type="entry name" value="THDP-binding"/>
</dbReference>
<dbReference type="Gene3D" id="3.40.50.920">
    <property type="match status" value="1"/>
</dbReference>
<dbReference type="CDD" id="cd07036">
    <property type="entry name" value="TPP_PYR_E1-PDHc-beta_like"/>
    <property type="match status" value="1"/>
</dbReference>
<accession>A0A7K1FNZ7</accession>
<comment type="caution">
    <text evidence="5">The sequence shown here is derived from an EMBL/GenBank/DDBJ whole genome shotgun (WGS) entry which is preliminary data.</text>
</comment>
<dbReference type="GO" id="GO:0000287">
    <property type="term" value="F:magnesium ion binding"/>
    <property type="evidence" value="ECO:0007669"/>
    <property type="project" value="UniProtKB-ARBA"/>
</dbReference>
<evidence type="ECO:0000256" key="1">
    <source>
        <dbReference type="ARBA" id="ARBA00001964"/>
    </source>
</evidence>
<dbReference type="AlphaFoldDB" id="A0A7K1FNZ7"/>
<organism evidence="5 6">
    <name type="scientific">Nakamurella alba</name>
    <dbReference type="NCBI Taxonomy" id="2665158"/>
    <lineage>
        <taxon>Bacteria</taxon>
        <taxon>Bacillati</taxon>
        <taxon>Actinomycetota</taxon>
        <taxon>Actinomycetes</taxon>
        <taxon>Nakamurellales</taxon>
        <taxon>Nakamurellaceae</taxon>
        <taxon>Nakamurella</taxon>
    </lineage>
</organism>
<dbReference type="SUPFAM" id="SSF52922">
    <property type="entry name" value="TK C-terminal domain-like"/>
    <property type="match status" value="1"/>
</dbReference>
<dbReference type="FunFam" id="3.40.50.970:FF:000001">
    <property type="entry name" value="Pyruvate dehydrogenase E1 beta subunit"/>
    <property type="match status" value="1"/>
</dbReference>
<name>A0A7K1FNZ7_9ACTN</name>
<keyword evidence="3" id="KW-0786">Thiamine pyrophosphate</keyword>
<reference evidence="5 6" key="1">
    <citation type="submission" date="2019-11" db="EMBL/GenBank/DDBJ databases">
        <authorList>
            <person name="Jiang L.-Q."/>
        </authorList>
    </citation>
    <scope>NUCLEOTIDE SEQUENCE [LARGE SCALE GENOMIC DNA]</scope>
    <source>
        <strain evidence="5 6">YIM 132087</strain>
    </source>
</reference>
<dbReference type="Pfam" id="PF02779">
    <property type="entry name" value="Transket_pyr"/>
    <property type="match status" value="1"/>
</dbReference>
<dbReference type="InterPro" id="IPR005475">
    <property type="entry name" value="Transketolase-like_Pyr-bd"/>
</dbReference>
<dbReference type="SMART" id="SM00861">
    <property type="entry name" value="Transket_pyr"/>
    <property type="match status" value="1"/>
</dbReference>
<dbReference type="RefSeq" id="WP_154769893.1">
    <property type="nucleotide sequence ID" value="NZ_WLYK01000008.1"/>
</dbReference>
<dbReference type="SUPFAM" id="SSF52518">
    <property type="entry name" value="Thiamin diphosphate-binding fold (THDP-binding)"/>
    <property type="match status" value="1"/>
</dbReference>
<evidence type="ECO:0000313" key="5">
    <source>
        <dbReference type="EMBL" id="MTD15882.1"/>
    </source>
</evidence>
<comment type="cofactor">
    <cofactor evidence="1">
        <name>thiamine diphosphate</name>
        <dbReference type="ChEBI" id="CHEBI:58937"/>
    </cofactor>
</comment>
<protein>
    <submittedName>
        <fullName evidence="5">Alpha-ketoacid dehydrogenase subunit beta</fullName>
    </submittedName>
</protein>
<dbReference type="Gene3D" id="3.40.50.970">
    <property type="match status" value="1"/>
</dbReference>
<dbReference type="PANTHER" id="PTHR43257">
    <property type="entry name" value="PYRUVATE DEHYDROGENASE E1 COMPONENT BETA SUBUNIT"/>
    <property type="match status" value="1"/>
</dbReference>
<evidence type="ECO:0000256" key="2">
    <source>
        <dbReference type="ARBA" id="ARBA00023002"/>
    </source>
</evidence>
<proteinExistence type="predicted"/>
<dbReference type="InterPro" id="IPR033248">
    <property type="entry name" value="Transketolase_C"/>
</dbReference>
<evidence type="ECO:0000259" key="4">
    <source>
        <dbReference type="SMART" id="SM00861"/>
    </source>
</evidence>
<dbReference type="GO" id="GO:0016491">
    <property type="term" value="F:oxidoreductase activity"/>
    <property type="evidence" value="ECO:0007669"/>
    <property type="project" value="UniProtKB-KW"/>
</dbReference>
<dbReference type="FunFam" id="3.40.50.920:FF:000001">
    <property type="entry name" value="Pyruvate dehydrogenase E1 beta subunit"/>
    <property type="match status" value="1"/>
</dbReference>
<sequence length="326" mass="35143">MKEQVTLAKALNLGLRSAMEADPKVLVMGEDVATLGGVFRITDGLKKDFGEHRVFDTPLAESGIIGTAVGLAMRGYRPVAEIQFDGFVFPGFDQIVSQVAKLGFRTQGAFRASMVIRIPFGGGIGAVEHHSESPESFFCHIAGLRVVACSNAQDAYDMLQEAIASDDPVVFFEPKRRYWEKSALDVTRTPTESTFSSVVRRSGNDVTVVGYGPTMAVVEAAATAAQAEGRSLEVIDLRSLSPLDLDPVLDSVRRTGRLVVVSEAPREASLSGDIAARVTEEAFYSLAAPVIRVAGADVPYPPTRMESLYLPDLDKVLDAVDRVLSF</sequence>
<dbReference type="EMBL" id="WLYK01000008">
    <property type="protein sequence ID" value="MTD15882.1"/>
    <property type="molecule type" value="Genomic_DNA"/>
</dbReference>
<dbReference type="PANTHER" id="PTHR43257:SF2">
    <property type="entry name" value="PYRUVATE DEHYDROGENASE E1 COMPONENT SUBUNIT BETA"/>
    <property type="match status" value="1"/>
</dbReference>
<feature type="domain" description="Transketolase-like pyrimidine-binding" evidence="4">
    <location>
        <begin position="5"/>
        <end position="180"/>
    </location>
</feature>
<evidence type="ECO:0000313" key="6">
    <source>
        <dbReference type="Proteomes" id="UP000460221"/>
    </source>
</evidence>
<gene>
    <name evidence="5" type="ORF">GIS00_18260</name>
</gene>